<dbReference type="SUPFAM" id="SSF51182">
    <property type="entry name" value="RmlC-like cupins"/>
    <property type="match status" value="1"/>
</dbReference>
<protein>
    <recommendedName>
        <fullName evidence="3">Cupin domain-containing protein</fullName>
    </recommendedName>
</protein>
<evidence type="ECO:0000313" key="1">
    <source>
        <dbReference type="EMBL" id="WIY01225.1"/>
    </source>
</evidence>
<evidence type="ECO:0000313" key="2">
    <source>
        <dbReference type="Proteomes" id="UP001239397"/>
    </source>
</evidence>
<name>A0A9Y2JP05_9PSEU</name>
<dbReference type="InterPro" id="IPR014710">
    <property type="entry name" value="RmlC-like_jellyroll"/>
</dbReference>
<dbReference type="Gene3D" id="2.60.120.10">
    <property type="entry name" value="Jelly Rolls"/>
    <property type="match status" value="1"/>
</dbReference>
<dbReference type="Proteomes" id="UP001239397">
    <property type="component" value="Chromosome"/>
</dbReference>
<evidence type="ECO:0008006" key="3">
    <source>
        <dbReference type="Google" id="ProtNLM"/>
    </source>
</evidence>
<proteinExistence type="predicted"/>
<dbReference type="AlphaFoldDB" id="A0A9Y2JP05"/>
<accession>A0A9Y2JP05</accession>
<dbReference type="KEGG" id="amog:QRX60_45540"/>
<organism evidence="1 2">
    <name type="scientific">Amycolatopsis mongoliensis</name>
    <dbReference type="NCBI Taxonomy" id="715475"/>
    <lineage>
        <taxon>Bacteria</taxon>
        <taxon>Bacillati</taxon>
        <taxon>Actinomycetota</taxon>
        <taxon>Actinomycetes</taxon>
        <taxon>Pseudonocardiales</taxon>
        <taxon>Pseudonocardiaceae</taxon>
        <taxon>Amycolatopsis</taxon>
    </lineage>
</organism>
<dbReference type="InterPro" id="IPR011051">
    <property type="entry name" value="RmlC_Cupin_sf"/>
</dbReference>
<dbReference type="RefSeq" id="WP_285997682.1">
    <property type="nucleotide sequence ID" value="NZ_CP127295.1"/>
</dbReference>
<gene>
    <name evidence="1" type="ORF">QRX60_45540</name>
</gene>
<dbReference type="EMBL" id="CP127295">
    <property type="protein sequence ID" value="WIY01225.1"/>
    <property type="molecule type" value="Genomic_DNA"/>
</dbReference>
<keyword evidence="2" id="KW-1185">Reference proteome</keyword>
<reference evidence="1 2" key="1">
    <citation type="submission" date="2023-06" db="EMBL/GenBank/DDBJ databases">
        <authorList>
            <person name="Oyuntsetseg B."/>
            <person name="Kim S.B."/>
        </authorList>
    </citation>
    <scope>NUCLEOTIDE SEQUENCE [LARGE SCALE GENOMIC DNA]</scope>
    <source>
        <strain evidence="1 2">4-36</strain>
    </source>
</reference>
<sequence>MATVNIPANAPHHFRNVAGSPAGVRMLCTCTPAGQDEFFRRVGDEVASMHAPPPPLTDVEVAERRRRAADLAPWYRTEML</sequence>